<evidence type="ECO:0000313" key="3">
    <source>
        <dbReference type="Proteomes" id="UP001530315"/>
    </source>
</evidence>
<keyword evidence="3" id="KW-1185">Reference proteome</keyword>
<evidence type="ECO:0000313" key="2">
    <source>
        <dbReference type="EMBL" id="KAL3786772.1"/>
    </source>
</evidence>
<feature type="region of interest" description="Disordered" evidence="1">
    <location>
        <begin position="376"/>
        <end position="411"/>
    </location>
</feature>
<dbReference type="Proteomes" id="UP001530315">
    <property type="component" value="Unassembled WGS sequence"/>
</dbReference>
<evidence type="ECO:0000256" key="1">
    <source>
        <dbReference type="SAM" id="MobiDB-lite"/>
    </source>
</evidence>
<feature type="compositionally biased region" description="Basic and acidic residues" evidence="1">
    <location>
        <begin position="305"/>
        <end position="332"/>
    </location>
</feature>
<reference evidence="2 3" key="1">
    <citation type="submission" date="2024-10" db="EMBL/GenBank/DDBJ databases">
        <title>Updated reference genomes for cyclostephanoid diatoms.</title>
        <authorList>
            <person name="Roberts W.R."/>
            <person name="Alverson A.J."/>
        </authorList>
    </citation>
    <scope>NUCLEOTIDE SEQUENCE [LARGE SCALE GENOMIC DNA]</scope>
    <source>
        <strain evidence="2 3">AJA276-08</strain>
    </source>
</reference>
<organism evidence="2 3">
    <name type="scientific">Stephanodiscus triporus</name>
    <dbReference type="NCBI Taxonomy" id="2934178"/>
    <lineage>
        <taxon>Eukaryota</taxon>
        <taxon>Sar</taxon>
        <taxon>Stramenopiles</taxon>
        <taxon>Ochrophyta</taxon>
        <taxon>Bacillariophyta</taxon>
        <taxon>Coscinodiscophyceae</taxon>
        <taxon>Thalassiosirophycidae</taxon>
        <taxon>Stephanodiscales</taxon>
        <taxon>Stephanodiscaceae</taxon>
        <taxon>Stephanodiscus</taxon>
    </lineage>
</organism>
<name>A0ABD3PFV1_9STRA</name>
<feature type="region of interest" description="Disordered" evidence="1">
    <location>
        <begin position="299"/>
        <end position="345"/>
    </location>
</feature>
<comment type="caution">
    <text evidence="2">The sequence shown here is derived from an EMBL/GenBank/DDBJ whole genome shotgun (WGS) entry which is preliminary data.</text>
</comment>
<sequence length="411" mass="45711">MENLESSSGKECGDDDVAARTREIARRIDAYGLPMVGMTTMTTALKMPSILGGIREIATVAEDGSNGGENSVADPHDGDDAVGEEEAANVRIPRPFPVLPIDDDSESDGGADENDQDLANRSSNRRKSHISKEASRKSTMSSPFAFGPTSVFASFLGKKAAIPTAEECHTRLVQIESEIQKAQIMFDDTTNGTVRTACRRRISKLTEERRFHQIVQERHKIQTMLEATRVESVRVACKERLRQLMSELESLRALGEEDAGTRDALDEGPIRETTEIVGEEDGKWYGRLLEYVGGVTQNETSFEPPYRRLPEGRAYHHDGGRRHEQAPLRDFRAFPPPSQQGRYDRHGEGSYPAIDHVWRGPGNDCMSHEHDLGVLSPGSDMPWMGEDSRRPSPSGRRHPVAHAVKPMTPWR</sequence>
<dbReference type="EMBL" id="JALLAZ020000812">
    <property type="protein sequence ID" value="KAL3786772.1"/>
    <property type="molecule type" value="Genomic_DNA"/>
</dbReference>
<feature type="region of interest" description="Disordered" evidence="1">
    <location>
        <begin position="62"/>
        <end position="143"/>
    </location>
</feature>
<protein>
    <submittedName>
        <fullName evidence="2">Uncharacterized protein</fullName>
    </submittedName>
</protein>
<accession>A0ABD3PFV1</accession>
<proteinExistence type="predicted"/>
<feature type="compositionally biased region" description="Acidic residues" evidence="1">
    <location>
        <begin position="101"/>
        <end position="116"/>
    </location>
</feature>
<gene>
    <name evidence="2" type="ORF">ACHAW5_002973</name>
</gene>
<dbReference type="AlphaFoldDB" id="A0ABD3PFV1"/>